<evidence type="ECO:0000313" key="3">
    <source>
        <dbReference type="Proteomes" id="UP001221757"/>
    </source>
</evidence>
<dbReference type="AlphaFoldDB" id="A0AAD7FTX1"/>
<keyword evidence="3" id="KW-1185">Reference proteome</keyword>
<feature type="signal peptide" evidence="1">
    <location>
        <begin position="1"/>
        <end position="24"/>
    </location>
</feature>
<evidence type="ECO:0000313" key="2">
    <source>
        <dbReference type="EMBL" id="KAJ7642943.1"/>
    </source>
</evidence>
<accession>A0AAD7FTX1</accession>
<sequence>MFIGFFSTAFLALTVLALGQGAVAAPQTSCGASTTRHPALTSLAIGHSFMAVPDLVHFLVRHPAIRTLDLAFHIAIGSLVPYATVPLLPRISYVCAPPDYLL</sequence>
<name>A0AAD7FTX1_MYCRO</name>
<keyword evidence="1" id="KW-0732">Signal</keyword>
<organism evidence="2 3">
    <name type="scientific">Mycena rosella</name>
    <name type="common">Pink bonnet</name>
    <name type="synonym">Agaricus rosellus</name>
    <dbReference type="NCBI Taxonomy" id="1033263"/>
    <lineage>
        <taxon>Eukaryota</taxon>
        <taxon>Fungi</taxon>
        <taxon>Dikarya</taxon>
        <taxon>Basidiomycota</taxon>
        <taxon>Agaricomycotina</taxon>
        <taxon>Agaricomycetes</taxon>
        <taxon>Agaricomycetidae</taxon>
        <taxon>Agaricales</taxon>
        <taxon>Marasmiineae</taxon>
        <taxon>Mycenaceae</taxon>
        <taxon>Mycena</taxon>
    </lineage>
</organism>
<evidence type="ECO:0000256" key="1">
    <source>
        <dbReference type="SAM" id="SignalP"/>
    </source>
</evidence>
<dbReference type="Proteomes" id="UP001221757">
    <property type="component" value="Unassembled WGS sequence"/>
</dbReference>
<proteinExistence type="predicted"/>
<feature type="chain" id="PRO_5042026693" evidence="1">
    <location>
        <begin position="25"/>
        <end position="102"/>
    </location>
</feature>
<protein>
    <submittedName>
        <fullName evidence="2">Uncharacterized protein</fullName>
    </submittedName>
</protein>
<gene>
    <name evidence="2" type="ORF">B0H17DRAFT_1339156</name>
</gene>
<reference evidence="2" key="1">
    <citation type="submission" date="2023-03" db="EMBL/GenBank/DDBJ databases">
        <title>Massive genome expansion in bonnet fungi (Mycena s.s.) driven by repeated elements and novel gene families across ecological guilds.</title>
        <authorList>
            <consortium name="Lawrence Berkeley National Laboratory"/>
            <person name="Harder C.B."/>
            <person name="Miyauchi S."/>
            <person name="Viragh M."/>
            <person name="Kuo A."/>
            <person name="Thoen E."/>
            <person name="Andreopoulos B."/>
            <person name="Lu D."/>
            <person name="Skrede I."/>
            <person name="Drula E."/>
            <person name="Henrissat B."/>
            <person name="Morin E."/>
            <person name="Kohler A."/>
            <person name="Barry K."/>
            <person name="LaButti K."/>
            <person name="Morin E."/>
            <person name="Salamov A."/>
            <person name="Lipzen A."/>
            <person name="Mereny Z."/>
            <person name="Hegedus B."/>
            <person name="Baldrian P."/>
            <person name="Stursova M."/>
            <person name="Weitz H."/>
            <person name="Taylor A."/>
            <person name="Grigoriev I.V."/>
            <person name="Nagy L.G."/>
            <person name="Martin F."/>
            <person name="Kauserud H."/>
        </authorList>
    </citation>
    <scope>NUCLEOTIDE SEQUENCE</scope>
    <source>
        <strain evidence="2">CBHHK067</strain>
    </source>
</reference>
<dbReference type="EMBL" id="JARKIE010000410">
    <property type="protein sequence ID" value="KAJ7642943.1"/>
    <property type="molecule type" value="Genomic_DNA"/>
</dbReference>
<comment type="caution">
    <text evidence="2">The sequence shown here is derived from an EMBL/GenBank/DDBJ whole genome shotgun (WGS) entry which is preliminary data.</text>
</comment>